<comment type="subcellular location">
    <subcellularLocation>
        <location evidence="2 12">Cellular thylakoid lumen</location>
    </subcellularLocation>
</comment>
<feature type="binding site" description="axial binding residue" evidence="12">
    <location>
        <position position="83"/>
    </location>
    <ligand>
        <name>heme c</name>
        <dbReference type="ChEBI" id="CHEBI:61717"/>
    </ligand>
    <ligandPart>
        <name>Fe</name>
        <dbReference type="ChEBI" id="CHEBI:18248"/>
    </ligandPart>
</feature>
<dbReference type="SUPFAM" id="SSF46626">
    <property type="entry name" value="Cytochrome c"/>
    <property type="match status" value="1"/>
</dbReference>
<keyword evidence="12" id="KW-0732">Signal</keyword>
<evidence type="ECO:0000256" key="7">
    <source>
        <dbReference type="ARBA" id="ARBA00022617"/>
    </source>
</evidence>
<dbReference type="PANTHER" id="PTHR34688">
    <property type="entry name" value="CYTOCHROME C6, CHLOROPLASTIC"/>
    <property type="match status" value="1"/>
</dbReference>
<dbReference type="GO" id="GO:0031979">
    <property type="term" value="C:plasma membrane-derived thylakoid lumen"/>
    <property type="evidence" value="ECO:0007669"/>
    <property type="project" value="UniProtKB-SubCell"/>
</dbReference>
<sequence length="110" mass="11498" precursor="true">MKKILSMVIGAIALFGFAFASPALAGDAAHGAQIFNANCAACHMGGRNVVSAEKTLQKSALEKYGMNSLDAITTQVKNGKNAMPSFAAKLSDSDIEDVATYVLSQAEKGW</sequence>
<dbReference type="GO" id="GO:0020037">
    <property type="term" value="F:heme binding"/>
    <property type="evidence" value="ECO:0007669"/>
    <property type="project" value="InterPro"/>
</dbReference>
<organism evidence="14 15">
    <name type="scientific">Lusitaniella coriacea LEGE 07157</name>
    <dbReference type="NCBI Taxonomy" id="945747"/>
    <lineage>
        <taxon>Bacteria</taxon>
        <taxon>Bacillati</taxon>
        <taxon>Cyanobacteriota</taxon>
        <taxon>Cyanophyceae</taxon>
        <taxon>Spirulinales</taxon>
        <taxon>Lusitaniellaceae</taxon>
        <taxon>Lusitaniella</taxon>
    </lineage>
</organism>
<keyword evidence="15" id="KW-1185">Reference proteome</keyword>
<dbReference type="PANTHER" id="PTHR34688:SF2">
    <property type="entry name" value="CYTOCHROME C6, CHLOROPLASTIC"/>
    <property type="match status" value="1"/>
</dbReference>
<dbReference type="InterPro" id="IPR009056">
    <property type="entry name" value="Cyt_c-like_dom"/>
</dbReference>
<proteinExistence type="inferred from homology"/>
<comment type="similarity">
    <text evidence="3 12">Belongs to the cytochrome c family. PetJ subfamily.</text>
</comment>
<evidence type="ECO:0000313" key="15">
    <source>
        <dbReference type="Proteomes" id="UP000654482"/>
    </source>
</evidence>
<keyword evidence="9 12" id="KW-0249">Electron transport</keyword>
<dbReference type="InterPro" id="IPR008168">
    <property type="entry name" value="Cyt_C_IC"/>
</dbReference>
<dbReference type="Pfam" id="PF13442">
    <property type="entry name" value="Cytochrome_CBB3"/>
    <property type="match status" value="1"/>
</dbReference>
<evidence type="ECO:0000256" key="12">
    <source>
        <dbReference type="HAMAP-Rule" id="MF_00594"/>
    </source>
</evidence>
<evidence type="ECO:0000256" key="8">
    <source>
        <dbReference type="ARBA" id="ARBA00022723"/>
    </source>
</evidence>
<keyword evidence="6 12" id="KW-0602">Photosynthesis</keyword>
<dbReference type="GO" id="GO:0009055">
    <property type="term" value="F:electron transfer activity"/>
    <property type="evidence" value="ECO:0007669"/>
    <property type="project" value="UniProtKB-UniRule"/>
</dbReference>
<dbReference type="PRINTS" id="PR00605">
    <property type="entry name" value="CYTCHROMECIC"/>
</dbReference>
<evidence type="ECO:0000256" key="9">
    <source>
        <dbReference type="ARBA" id="ARBA00022982"/>
    </source>
</evidence>
<dbReference type="InterPro" id="IPR023655">
    <property type="entry name" value="Cyt_C6"/>
</dbReference>
<dbReference type="RefSeq" id="WP_194031453.1">
    <property type="nucleotide sequence ID" value="NZ_JADEWZ010000045.1"/>
</dbReference>
<comment type="PTM">
    <text evidence="12">Binds 1 heme c group per subunit.</text>
</comment>
<comment type="caution">
    <text evidence="14">The sequence shown here is derived from an EMBL/GenBank/DDBJ whole genome shotgun (WGS) entry which is preliminary data.</text>
</comment>
<dbReference type="GO" id="GO:0005506">
    <property type="term" value="F:iron ion binding"/>
    <property type="evidence" value="ECO:0007669"/>
    <property type="project" value="InterPro"/>
</dbReference>
<feature type="domain" description="Cytochrome c" evidence="13">
    <location>
        <begin position="26"/>
        <end position="106"/>
    </location>
</feature>
<keyword evidence="11 12" id="KW-0793">Thylakoid</keyword>
<evidence type="ECO:0000256" key="3">
    <source>
        <dbReference type="ARBA" id="ARBA00009650"/>
    </source>
</evidence>
<protein>
    <recommendedName>
        <fullName evidence="4 12">Cytochrome c6</fullName>
    </recommendedName>
    <alternativeName>
        <fullName evidence="12">Cytochrome c-553</fullName>
    </alternativeName>
    <alternativeName>
        <fullName evidence="12">Cytochrome c553</fullName>
    </alternativeName>
    <alternativeName>
        <fullName evidence="12">Soluble cytochrome f</fullName>
    </alternativeName>
</protein>
<evidence type="ECO:0000256" key="11">
    <source>
        <dbReference type="ARBA" id="ARBA00023078"/>
    </source>
</evidence>
<dbReference type="FunFam" id="1.10.760.10:FF:000038">
    <property type="entry name" value="Cytochrome c6"/>
    <property type="match status" value="1"/>
</dbReference>
<feature type="chain" id="PRO_5035348962" description="Cytochrome c6" evidence="12">
    <location>
        <begin position="26"/>
        <end position="110"/>
    </location>
</feature>
<dbReference type="HAMAP" id="MF_00594">
    <property type="entry name" value="Cytc_PetJ"/>
    <property type="match status" value="1"/>
</dbReference>
<name>A0A8J7E177_9CYAN</name>
<keyword evidence="7 12" id="KW-0349">Heme</keyword>
<accession>A0A8J7E177</accession>
<evidence type="ECO:0000313" key="14">
    <source>
        <dbReference type="EMBL" id="MBE9118368.1"/>
    </source>
</evidence>
<keyword evidence="10 12" id="KW-0408">Iron</keyword>
<feature type="binding site" description="covalent" evidence="12">
    <location>
        <position position="42"/>
    </location>
    <ligand>
        <name>heme c</name>
        <dbReference type="ChEBI" id="CHEBI:61717"/>
    </ligand>
</feature>
<feature type="signal peptide" evidence="12">
    <location>
        <begin position="1"/>
        <end position="25"/>
    </location>
</feature>
<evidence type="ECO:0000256" key="6">
    <source>
        <dbReference type="ARBA" id="ARBA00022531"/>
    </source>
</evidence>
<dbReference type="AlphaFoldDB" id="A0A8J7E177"/>
<dbReference type="Proteomes" id="UP000654482">
    <property type="component" value="Unassembled WGS sequence"/>
</dbReference>
<dbReference type="InterPro" id="IPR036909">
    <property type="entry name" value="Cyt_c-like_dom_sf"/>
</dbReference>
<dbReference type="NCBIfam" id="NF045930">
    <property type="entry name" value="Cytc6PetJCyano"/>
    <property type="match status" value="1"/>
</dbReference>
<comment type="subunit">
    <text evidence="12">Monomer.</text>
</comment>
<dbReference type="PROSITE" id="PS51007">
    <property type="entry name" value="CYTC"/>
    <property type="match status" value="1"/>
</dbReference>
<feature type="binding site" description="axial binding residue" evidence="12">
    <location>
        <position position="43"/>
    </location>
    <ligand>
        <name>heme c</name>
        <dbReference type="ChEBI" id="CHEBI:61717"/>
    </ligand>
    <ligandPart>
        <name>Fe</name>
        <dbReference type="ChEBI" id="CHEBI:18248"/>
    </ligandPart>
</feature>
<evidence type="ECO:0000256" key="2">
    <source>
        <dbReference type="ARBA" id="ARBA00004518"/>
    </source>
</evidence>
<evidence type="ECO:0000256" key="5">
    <source>
        <dbReference type="ARBA" id="ARBA00022448"/>
    </source>
</evidence>
<feature type="binding site" description="covalent" evidence="12">
    <location>
        <position position="39"/>
    </location>
    <ligand>
        <name>heme c</name>
        <dbReference type="ChEBI" id="CHEBI:61717"/>
    </ligand>
</feature>
<gene>
    <name evidence="12" type="primary">petJ</name>
    <name evidence="14" type="ORF">IQ249_20970</name>
</gene>
<comment type="function">
    <text evidence="1 12">Functions as an electron carrier between membrane-bound cytochrome b6-f and photosystem I in oxygenic photosynthesis.</text>
</comment>
<dbReference type="Gene3D" id="1.10.760.10">
    <property type="entry name" value="Cytochrome c-like domain"/>
    <property type="match status" value="1"/>
</dbReference>
<evidence type="ECO:0000256" key="4">
    <source>
        <dbReference type="ARBA" id="ARBA00016152"/>
    </source>
</evidence>
<dbReference type="EMBL" id="JADEWZ010000045">
    <property type="protein sequence ID" value="MBE9118368.1"/>
    <property type="molecule type" value="Genomic_DNA"/>
</dbReference>
<dbReference type="GO" id="GO:0015979">
    <property type="term" value="P:photosynthesis"/>
    <property type="evidence" value="ECO:0007669"/>
    <property type="project" value="UniProtKB-UniRule"/>
</dbReference>
<reference evidence="14" key="1">
    <citation type="submission" date="2020-10" db="EMBL/GenBank/DDBJ databases">
        <authorList>
            <person name="Castelo-Branco R."/>
            <person name="Eusebio N."/>
            <person name="Adriana R."/>
            <person name="Vieira A."/>
            <person name="Brugerolle De Fraissinette N."/>
            <person name="Rezende De Castro R."/>
            <person name="Schneider M.P."/>
            <person name="Vasconcelos V."/>
            <person name="Leao P.N."/>
        </authorList>
    </citation>
    <scope>NUCLEOTIDE SEQUENCE</scope>
    <source>
        <strain evidence="14">LEGE 07157</strain>
    </source>
</reference>
<keyword evidence="8 12" id="KW-0479">Metal-binding</keyword>
<keyword evidence="5 12" id="KW-0813">Transport</keyword>
<evidence type="ECO:0000259" key="13">
    <source>
        <dbReference type="PROSITE" id="PS51007"/>
    </source>
</evidence>
<evidence type="ECO:0000256" key="1">
    <source>
        <dbReference type="ARBA" id="ARBA00002347"/>
    </source>
</evidence>
<evidence type="ECO:0000256" key="10">
    <source>
        <dbReference type="ARBA" id="ARBA00023004"/>
    </source>
</evidence>